<evidence type="ECO:0000313" key="2">
    <source>
        <dbReference type="EMBL" id="EXJ65605.1"/>
    </source>
</evidence>
<dbReference type="OrthoDB" id="10610825at2759"/>
<dbReference type="EMBL" id="AMGX01000024">
    <property type="protein sequence ID" value="EXJ65605.1"/>
    <property type="molecule type" value="Genomic_DNA"/>
</dbReference>
<sequence>MARISLASLKETLAASETGSEKCHNPTPNSSSGSPESHWSWGRYPYRLDMKKDNYEFLVNYMGLKKYIDYSHSSSTTFDIIPTHYECKGWGFYGSIFLVHFIGLHITHDVRIGQTRSLGWTGDKQMPRFQDCLMRLGSLAQHPYCILLSAAASFNSHHNFRLGEVSRDVSSVEKRKGYSGWDMMLH</sequence>
<dbReference type="RefSeq" id="XP_007749895.1">
    <property type="nucleotide sequence ID" value="XM_007751705.1"/>
</dbReference>
<reference evidence="2 3" key="1">
    <citation type="submission" date="2013-03" db="EMBL/GenBank/DDBJ databases">
        <title>The Genome Sequence of Cladophialophora psammophila CBS 110553.</title>
        <authorList>
            <consortium name="The Broad Institute Genomics Platform"/>
            <person name="Cuomo C."/>
            <person name="de Hoog S."/>
            <person name="Gorbushina A."/>
            <person name="Walker B."/>
            <person name="Young S.K."/>
            <person name="Zeng Q."/>
            <person name="Gargeya S."/>
            <person name="Fitzgerald M."/>
            <person name="Haas B."/>
            <person name="Abouelleil A."/>
            <person name="Allen A.W."/>
            <person name="Alvarado L."/>
            <person name="Arachchi H.M."/>
            <person name="Berlin A.M."/>
            <person name="Chapman S.B."/>
            <person name="Gainer-Dewar J."/>
            <person name="Goldberg J."/>
            <person name="Griggs A."/>
            <person name="Gujja S."/>
            <person name="Hansen M."/>
            <person name="Howarth C."/>
            <person name="Imamovic A."/>
            <person name="Ireland A."/>
            <person name="Larimer J."/>
            <person name="McCowan C."/>
            <person name="Murphy C."/>
            <person name="Pearson M."/>
            <person name="Poon T.W."/>
            <person name="Priest M."/>
            <person name="Roberts A."/>
            <person name="Saif S."/>
            <person name="Shea T."/>
            <person name="Sisk P."/>
            <person name="Sykes S."/>
            <person name="Wortman J."/>
            <person name="Nusbaum C."/>
            <person name="Birren B."/>
        </authorList>
    </citation>
    <scope>NUCLEOTIDE SEQUENCE [LARGE SCALE GENOMIC DNA]</scope>
    <source>
        <strain evidence="2 3">CBS 110553</strain>
    </source>
</reference>
<evidence type="ECO:0000313" key="3">
    <source>
        <dbReference type="Proteomes" id="UP000019471"/>
    </source>
</evidence>
<dbReference type="HOGENOM" id="CLU_1454244_0_0_1"/>
<keyword evidence="3" id="KW-1185">Reference proteome</keyword>
<feature type="region of interest" description="Disordered" evidence="1">
    <location>
        <begin position="15"/>
        <end position="37"/>
    </location>
</feature>
<name>W9WKT3_9EURO</name>
<comment type="caution">
    <text evidence="2">The sequence shown here is derived from an EMBL/GenBank/DDBJ whole genome shotgun (WGS) entry which is preliminary data.</text>
</comment>
<dbReference type="AlphaFoldDB" id="W9WKT3"/>
<gene>
    <name evidence="2" type="ORF">A1O5_11132</name>
</gene>
<organism evidence="2 3">
    <name type="scientific">Cladophialophora psammophila CBS 110553</name>
    <dbReference type="NCBI Taxonomy" id="1182543"/>
    <lineage>
        <taxon>Eukaryota</taxon>
        <taxon>Fungi</taxon>
        <taxon>Dikarya</taxon>
        <taxon>Ascomycota</taxon>
        <taxon>Pezizomycotina</taxon>
        <taxon>Eurotiomycetes</taxon>
        <taxon>Chaetothyriomycetidae</taxon>
        <taxon>Chaetothyriales</taxon>
        <taxon>Herpotrichiellaceae</taxon>
        <taxon>Cladophialophora</taxon>
    </lineage>
</organism>
<feature type="compositionally biased region" description="Low complexity" evidence="1">
    <location>
        <begin position="25"/>
        <end position="37"/>
    </location>
</feature>
<proteinExistence type="predicted"/>
<dbReference type="GeneID" id="19195822"/>
<dbReference type="Proteomes" id="UP000019471">
    <property type="component" value="Unassembled WGS sequence"/>
</dbReference>
<accession>W9WKT3</accession>
<protein>
    <submittedName>
        <fullName evidence="2">Uncharacterized protein</fullName>
    </submittedName>
</protein>
<evidence type="ECO:0000256" key="1">
    <source>
        <dbReference type="SAM" id="MobiDB-lite"/>
    </source>
</evidence>